<feature type="transmembrane region" description="Helical" evidence="1">
    <location>
        <begin position="39"/>
        <end position="57"/>
    </location>
</feature>
<keyword evidence="1" id="KW-1133">Transmembrane helix</keyword>
<dbReference type="EMBL" id="DVNB01000050">
    <property type="protein sequence ID" value="HIU57125.1"/>
    <property type="molecule type" value="Genomic_DNA"/>
</dbReference>
<accession>A0A9D1SEG8</accession>
<dbReference type="InterPro" id="IPR025699">
    <property type="entry name" value="ABC2_memb-like"/>
</dbReference>
<dbReference type="PANTHER" id="PTHR41309:SF2">
    <property type="entry name" value="MEMBRANE PROTEIN"/>
    <property type="match status" value="1"/>
</dbReference>
<gene>
    <name evidence="2" type="ORF">IAA61_04850</name>
</gene>
<evidence type="ECO:0000256" key="1">
    <source>
        <dbReference type="SAM" id="Phobius"/>
    </source>
</evidence>
<proteinExistence type="predicted"/>
<keyword evidence="1" id="KW-0812">Transmembrane</keyword>
<reference evidence="2" key="2">
    <citation type="journal article" date="2021" name="PeerJ">
        <title>Extensive microbial diversity within the chicken gut microbiome revealed by metagenomics and culture.</title>
        <authorList>
            <person name="Gilroy R."/>
            <person name="Ravi A."/>
            <person name="Getino M."/>
            <person name="Pursley I."/>
            <person name="Horton D.L."/>
            <person name="Alikhan N.F."/>
            <person name="Baker D."/>
            <person name="Gharbi K."/>
            <person name="Hall N."/>
            <person name="Watson M."/>
            <person name="Adriaenssens E.M."/>
            <person name="Foster-Nyarko E."/>
            <person name="Jarju S."/>
            <person name="Secka A."/>
            <person name="Antonio M."/>
            <person name="Oren A."/>
            <person name="Chaudhuri R.R."/>
            <person name="La Ragione R."/>
            <person name="Hildebrand F."/>
            <person name="Pallen M.J."/>
        </authorList>
    </citation>
    <scope>NUCLEOTIDE SEQUENCE</scope>
    <source>
        <strain evidence="2">USAMLcec3-3695</strain>
    </source>
</reference>
<reference evidence="2" key="1">
    <citation type="submission" date="2020-10" db="EMBL/GenBank/DDBJ databases">
        <authorList>
            <person name="Gilroy R."/>
        </authorList>
    </citation>
    <scope>NUCLEOTIDE SEQUENCE</scope>
    <source>
        <strain evidence="2">USAMLcec3-3695</strain>
    </source>
</reference>
<dbReference type="PANTHER" id="PTHR41309">
    <property type="entry name" value="MEMBRANE PROTEIN-RELATED"/>
    <property type="match status" value="1"/>
</dbReference>
<dbReference type="Proteomes" id="UP000824109">
    <property type="component" value="Unassembled WGS sequence"/>
</dbReference>
<keyword evidence="1" id="KW-0472">Membrane</keyword>
<feature type="transmembrane region" description="Helical" evidence="1">
    <location>
        <begin position="114"/>
        <end position="137"/>
    </location>
</feature>
<protein>
    <submittedName>
        <fullName evidence="2">ABC-2 transporter permease</fullName>
    </submittedName>
</protein>
<feature type="transmembrane region" description="Helical" evidence="1">
    <location>
        <begin position="82"/>
        <end position="102"/>
    </location>
</feature>
<dbReference type="Pfam" id="PF13346">
    <property type="entry name" value="ABC2_membrane_5"/>
    <property type="match status" value="1"/>
</dbReference>
<organism evidence="2 3">
    <name type="scientific">Candidatus Ornithomonoglobus merdipullorum</name>
    <dbReference type="NCBI Taxonomy" id="2840895"/>
    <lineage>
        <taxon>Bacteria</taxon>
        <taxon>Bacillati</taxon>
        <taxon>Bacillota</taxon>
        <taxon>Clostridia</taxon>
        <taxon>Candidatus Ornithomonoglobus</taxon>
    </lineage>
</organism>
<evidence type="ECO:0000313" key="3">
    <source>
        <dbReference type="Proteomes" id="UP000824109"/>
    </source>
</evidence>
<comment type="caution">
    <text evidence="2">The sequence shown here is derived from an EMBL/GenBank/DDBJ whole genome shotgun (WGS) entry which is preliminary data.</text>
</comment>
<feature type="transmembrane region" description="Helical" evidence="1">
    <location>
        <begin position="169"/>
        <end position="194"/>
    </location>
</feature>
<feature type="transmembrane region" description="Helical" evidence="1">
    <location>
        <begin position="12"/>
        <end position="33"/>
    </location>
</feature>
<evidence type="ECO:0000313" key="2">
    <source>
        <dbReference type="EMBL" id="HIU57125.1"/>
    </source>
</evidence>
<dbReference type="AlphaFoldDB" id="A0A9D1SEG8"/>
<sequence length="205" mass="23130">MKGLLLKDWYMLLKYGKSYLLVCIIFFAVSIFGNGNTFFMIYPFVLIGALSVTLISYDERSGWIGYGNTFPYTRKQFVSVKYIYAFGMFVLMMLLAFFAQLIRGVVYNMGIIDIGLLLGGAVGLIPPSIMLPIVFSFGSEKGRIAYIAVIIIACACLPLFNMMPENYTVYTNITIACLIVFPMTLLIFALSWFISIKCFEGREEL</sequence>
<feature type="transmembrane region" description="Helical" evidence="1">
    <location>
        <begin position="144"/>
        <end position="163"/>
    </location>
</feature>
<name>A0A9D1SEG8_9FIRM</name>